<keyword evidence="4" id="KW-0677">Repeat</keyword>
<evidence type="ECO:0000313" key="10">
    <source>
        <dbReference type="Proteomes" id="UP000217784"/>
    </source>
</evidence>
<dbReference type="InterPro" id="IPR017896">
    <property type="entry name" value="4Fe4S_Fe-S-bd"/>
</dbReference>
<keyword evidence="6" id="KW-0408">Iron</keyword>
<dbReference type="Pfam" id="PF09383">
    <property type="entry name" value="NIL"/>
    <property type="match status" value="1"/>
</dbReference>
<evidence type="ECO:0000256" key="3">
    <source>
        <dbReference type="ARBA" id="ARBA00022723"/>
    </source>
</evidence>
<dbReference type="GeneID" id="300259544"/>
<keyword evidence="5" id="KW-0249">Electron transport</keyword>
<evidence type="ECO:0000313" key="9">
    <source>
        <dbReference type="EMBL" id="PAV06067.1"/>
    </source>
</evidence>
<dbReference type="InterPro" id="IPR045865">
    <property type="entry name" value="ACT-like_dom_sf"/>
</dbReference>
<proteinExistence type="predicted"/>
<keyword evidence="1" id="KW-0813">Transport</keyword>
<keyword evidence="2" id="KW-0004">4Fe-4S</keyword>
<dbReference type="Proteomes" id="UP000217784">
    <property type="component" value="Unassembled WGS sequence"/>
</dbReference>
<keyword evidence="10" id="KW-1185">Reference proteome</keyword>
<evidence type="ECO:0000256" key="7">
    <source>
        <dbReference type="ARBA" id="ARBA00023014"/>
    </source>
</evidence>
<reference evidence="9 10" key="1">
    <citation type="journal article" date="2017" name="BMC Genomics">
        <title>Genomic analysis of methanogenic archaea reveals a shift towards energy conservation.</title>
        <authorList>
            <person name="Gilmore S.P."/>
            <person name="Henske J.K."/>
            <person name="Sexton J.A."/>
            <person name="Solomon K.V."/>
            <person name="Seppala S."/>
            <person name="Yoo J.I."/>
            <person name="Huyett L.M."/>
            <person name="Pressman A."/>
            <person name="Cogan J.Z."/>
            <person name="Kivenson V."/>
            <person name="Peng X."/>
            <person name="Tan Y."/>
            <person name="Valentine D.L."/>
            <person name="O'Malley M.A."/>
        </authorList>
    </citation>
    <scope>NUCLEOTIDE SEQUENCE [LARGE SCALE GENOMIC DNA]</scope>
    <source>
        <strain evidence="9 10">M.o.H.</strain>
    </source>
</reference>
<comment type="caution">
    <text evidence="9">The sequence shown here is derived from an EMBL/GenBank/DDBJ whole genome shotgun (WGS) entry which is preliminary data.</text>
</comment>
<accession>A0A2A2H9J2</accession>
<dbReference type="GO" id="GO:0016491">
    <property type="term" value="F:oxidoreductase activity"/>
    <property type="evidence" value="ECO:0007669"/>
    <property type="project" value="UniProtKB-ARBA"/>
</dbReference>
<dbReference type="PROSITE" id="PS51379">
    <property type="entry name" value="4FE4S_FER_2"/>
    <property type="match status" value="2"/>
</dbReference>
<gene>
    <name evidence="9" type="ORF">ASJ80_14610</name>
</gene>
<dbReference type="PROSITE" id="PS00198">
    <property type="entry name" value="4FE4S_FER_1"/>
    <property type="match status" value="2"/>
</dbReference>
<dbReference type="GO" id="GO:0051539">
    <property type="term" value="F:4 iron, 4 sulfur cluster binding"/>
    <property type="evidence" value="ECO:0007669"/>
    <property type="project" value="UniProtKB-KW"/>
</dbReference>
<dbReference type="Gene3D" id="3.30.70.20">
    <property type="match status" value="1"/>
</dbReference>
<dbReference type="OrthoDB" id="15347at2157"/>
<dbReference type="EMBL" id="LMVM01000001">
    <property type="protein sequence ID" value="PAV06067.1"/>
    <property type="molecule type" value="Genomic_DNA"/>
</dbReference>
<name>A0A2A2H9J2_METBR</name>
<dbReference type="SMART" id="SM00930">
    <property type="entry name" value="NIL"/>
    <property type="match status" value="1"/>
</dbReference>
<organism evidence="9 10">
    <name type="scientific">Methanobacterium bryantii</name>
    <dbReference type="NCBI Taxonomy" id="2161"/>
    <lineage>
        <taxon>Archaea</taxon>
        <taxon>Methanobacteriati</taxon>
        <taxon>Methanobacteriota</taxon>
        <taxon>Methanomada group</taxon>
        <taxon>Methanobacteria</taxon>
        <taxon>Methanobacteriales</taxon>
        <taxon>Methanobacteriaceae</taxon>
        <taxon>Methanobacterium</taxon>
    </lineage>
</organism>
<evidence type="ECO:0000256" key="1">
    <source>
        <dbReference type="ARBA" id="ARBA00022448"/>
    </source>
</evidence>
<evidence type="ECO:0000256" key="6">
    <source>
        <dbReference type="ARBA" id="ARBA00023004"/>
    </source>
</evidence>
<dbReference type="Gene3D" id="3.30.70.260">
    <property type="match status" value="1"/>
</dbReference>
<evidence type="ECO:0000259" key="8">
    <source>
        <dbReference type="PROSITE" id="PS51379"/>
    </source>
</evidence>
<protein>
    <submittedName>
        <fullName evidence="9">Ferredoxin</fullName>
    </submittedName>
</protein>
<keyword evidence="3" id="KW-0479">Metal-binding</keyword>
<evidence type="ECO:0000256" key="5">
    <source>
        <dbReference type="ARBA" id="ARBA00022982"/>
    </source>
</evidence>
<dbReference type="InterPro" id="IPR018449">
    <property type="entry name" value="NIL_domain"/>
</dbReference>
<feature type="domain" description="4Fe-4S ferredoxin-type" evidence="8">
    <location>
        <begin position="100"/>
        <end position="128"/>
    </location>
</feature>
<dbReference type="Pfam" id="PF14697">
    <property type="entry name" value="Fer4_21"/>
    <property type="match status" value="1"/>
</dbReference>
<sequence length="128" mass="14054">MKAWLKFSPDITNKSIISDTIKSYDIDFNILRANITPKGGKLLVEISGNQVTESIEYMESQGISVDPIKKVVKKEEEKCVDCGACISLCPVKAISISDDWTILVDDQLCIGCAFCTSSCPMKAIKVTE</sequence>
<dbReference type="PANTHER" id="PTHR43687">
    <property type="entry name" value="ADENYLYLSULFATE REDUCTASE, BETA SUBUNIT"/>
    <property type="match status" value="1"/>
</dbReference>
<dbReference type="AlphaFoldDB" id="A0A2A2H9J2"/>
<evidence type="ECO:0000256" key="2">
    <source>
        <dbReference type="ARBA" id="ARBA00022485"/>
    </source>
</evidence>
<dbReference type="InterPro" id="IPR017900">
    <property type="entry name" value="4Fe4S_Fe_S_CS"/>
</dbReference>
<dbReference type="GO" id="GO:0046872">
    <property type="term" value="F:metal ion binding"/>
    <property type="evidence" value="ECO:0007669"/>
    <property type="project" value="UniProtKB-KW"/>
</dbReference>
<evidence type="ECO:0000256" key="4">
    <source>
        <dbReference type="ARBA" id="ARBA00022737"/>
    </source>
</evidence>
<dbReference type="SUPFAM" id="SSF54862">
    <property type="entry name" value="4Fe-4S ferredoxins"/>
    <property type="match status" value="1"/>
</dbReference>
<dbReference type="PANTHER" id="PTHR43687:SF6">
    <property type="entry name" value="L-ASPARTATE SEMIALDEHYDE SULFURTRANSFERASE IRON-SULFUR SUBUNIT"/>
    <property type="match status" value="1"/>
</dbReference>
<feature type="domain" description="4Fe-4S ferredoxin-type" evidence="8">
    <location>
        <begin position="70"/>
        <end position="99"/>
    </location>
</feature>
<keyword evidence="7" id="KW-0411">Iron-sulfur</keyword>
<dbReference type="SUPFAM" id="SSF55021">
    <property type="entry name" value="ACT-like"/>
    <property type="match status" value="1"/>
</dbReference>
<dbReference type="RefSeq" id="WP_069583515.1">
    <property type="nucleotide sequence ID" value="NZ_LMVM01000001.1"/>
</dbReference>
<dbReference type="InterPro" id="IPR050572">
    <property type="entry name" value="Fe-S_Ferredoxin"/>
</dbReference>